<dbReference type="GO" id="GO:0043565">
    <property type="term" value="F:sequence-specific DNA binding"/>
    <property type="evidence" value="ECO:0007669"/>
    <property type="project" value="InterPro"/>
</dbReference>
<organism evidence="1 2">
    <name type="scientific">Candidatus Ruthenibacterium merdavium</name>
    <dbReference type="NCBI Taxonomy" id="2838752"/>
    <lineage>
        <taxon>Bacteria</taxon>
        <taxon>Bacillati</taxon>
        <taxon>Bacillota</taxon>
        <taxon>Clostridia</taxon>
        <taxon>Eubacteriales</taxon>
        <taxon>Oscillospiraceae</taxon>
        <taxon>Ruthenibacterium</taxon>
    </lineage>
</organism>
<evidence type="ECO:0000313" key="1">
    <source>
        <dbReference type="EMBL" id="HJC72513.1"/>
    </source>
</evidence>
<dbReference type="AlphaFoldDB" id="A0A9D2Q407"/>
<sequence>MPNRMKKETMDELFRAILSLNTIEECYEFFEDLCTMKELADMAQRVETAQMLLEGKTYEQIVKSVEISTATISRINRCIQYGSGGYEKVLSRIHKPAQDDKTSAATNT</sequence>
<dbReference type="PANTHER" id="PTHR40080">
    <property type="entry name" value="LMO1763 PROTEIN"/>
    <property type="match status" value="1"/>
</dbReference>
<dbReference type="InterPro" id="IPR038116">
    <property type="entry name" value="TrpR-like_sf"/>
</dbReference>
<dbReference type="Gene3D" id="1.10.1270.10">
    <property type="entry name" value="TrpR-like"/>
    <property type="match status" value="1"/>
</dbReference>
<gene>
    <name evidence="1" type="ORF">H9698_06935</name>
</gene>
<accession>A0A9D2Q407</accession>
<dbReference type="InterPro" id="IPR013368">
    <property type="entry name" value="YecD_YerC"/>
</dbReference>
<dbReference type="PIRSF" id="PIRSF012508">
    <property type="entry name" value="YerC"/>
    <property type="match status" value="1"/>
</dbReference>
<dbReference type="NCBIfam" id="TIGR02531">
    <property type="entry name" value="yecD_yerC"/>
    <property type="match status" value="1"/>
</dbReference>
<dbReference type="GO" id="GO:0003700">
    <property type="term" value="F:DNA-binding transcription factor activity"/>
    <property type="evidence" value="ECO:0007669"/>
    <property type="project" value="InterPro"/>
</dbReference>
<protein>
    <submittedName>
        <fullName evidence="1">TrpR-related protein YerC/YecD</fullName>
    </submittedName>
</protein>
<dbReference type="InterPro" id="IPR010921">
    <property type="entry name" value="Trp_repressor/repl_initiator"/>
</dbReference>
<reference evidence="1" key="1">
    <citation type="journal article" date="2021" name="PeerJ">
        <title>Extensive microbial diversity within the chicken gut microbiome revealed by metagenomics and culture.</title>
        <authorList>
            <person name="Gilroy R."/>
            <person name="Ravi A."/>
            <person name="Getino M."/>
            <person name="Pursley I."/>
            <person name="Horton D.L."/>
            <person name="Alikhan N.F."/>
            <person name="Baker D."/>
            <person name="Gharbi K."/>
            <person name="Hall N."/>
            <person name="Watson M."/>
            <person name="Adriaenssens E.M."/>
            <person name="Foster-Nyarko E."/>
            <person name="Jarju S."/>
            <person name="Secka A."/>
            <person name="Antonio M."/>
            <person name="Oren A."/>
            <person name="Chaudhuri R.R."/>
            <person name="La Ragione R."/>
            <person name="Hildebrand F."/>
            <person name="Pallen M.J."/>
        </authorList>
    </citation>
    <scope>NUCLEOTIDE SEQUENCE</scope>
    <source>
        <strain evidence="1">5933</strain>
    </source>
</reference>
<dbReference type="Proteomes" id="UP000823918">
    <property type="component" value="Unassembled WGS sequence"/>
</dbReference>
<reference evidence="1" key="2">
    <citation type="submission" date="2021-04" db="EMBL/GenBank/DDBJ databases">
        <authorList>
            <person name="Gilroy R."/>
        </authorList>
    </citation>
    <scope>NUCLEOTIDE SEQUENCE</scope>
    <source>
        <strain evidence="1">5933</strain>
    </source>
</reference>
<dbReference type="SUPFAM" id="SSF48295">
    <property type="entry name" value="TrpR-like"/>
    <property type="match status" value="1"/>
</dbReference>
<dbReference type="PANTHER" id="PTHR40080:SF1">
    <property type="entry name" value="TRPR-LIKE PROTEIN YERC_YECD"/>
    <property type="match status" value="1"/>
</dbReference>
<proteinExistence type="predicted"/>
<name>A0A9D2Q407_9FIRM</name>
<dbReference type="InterPro" id="IPR000831">
    <property type="entry name" value="Trp_repress"/>
</dbReference>
<dbReference type="EMBL" id="DWWA01000033">
    <property type="protein sequence ID" value="HJC72513.1"/>
    <property type="molecule type" value="Genomic_DNA"/>
</dbReference>
<comment type="caution">
    <text evidence="1">The sequence shown here is derived from an EMBL/GenBank/DDBJ whole genome shotgun (WGS) entry which is preliminary data.</text>
</comment>
<dbReference type="Pfam" id="PF01371">
    <property type="entry name" value="Trp_repressor"/>
    <property type="match status" value="1"/>
</dbReference>
<evidence type="ECO:0000313" key="2">
    <source>
        <dbReference type="Proteomes" id="UP000823918"/>
    </source>
</evidence>